<dbReference type="NCBIfam" id="NF009475">
    <property type="entry name" value="PRK12838.1"/>
    <property type="match status" value="1"/>
</dbReference>
<dbReference type="NCBIfam" id="TIGR01369">
    <property type="entry name" value="CPSaseII_lrg"/>
    <property type="match status" value="1"/>
</dbReference>
<dbReference type="EC" id="6.3.5.5" evidence="4"/>
<dbReference type="InterPro" id="IPR006274">
    <property type="entry name" value="CarbamoylP_synth_ssu"/>
</dbReference>
<dbReference type="GO" id="GO:0004088">
    <property type="term" value="F:carbamoyl-phosphate synthase (glutamine-hydrolyzing) activity"/>
    <property type="evidence" value="ECO:0007669"/>
    <property type="project" value="UniProtKB-EC"/>
</dbReference>
<dbReference type="PRINTS" id="PR00097">
    <property type="entry name" value="ANTSNTHASEII"/>
</dbReference>
<dbReference type="SMART" id="SM01097">
    <property type="entry name" value="CPSase_sm_chain"/>
    <property type="match status" value="1"/>
</dbReference>
<dbReference type="InterPro" id="IPR036914">
    <property type="entry name" value="MGS-like_dom_sf"/>
</dbReference>
<dbReference type="PROSITE" id="PS50975">
    <property type="entry name" value="ATP_GRASP"/>
    <property type="match status" value="2"/>
</dbReference>
<comment type="catalytic activity">
    <reaction evidence="17">
        <text>hydrogencarbonate + L-glutamine + 2 ATP + H2O = carbamoyl phosphate + L-glutamate + 2 ADP + phosphate + 2 H(+)</text>
        <dbReference type="Rhea" id="RHEA:18633"/>
        <dbReference type="ChEBI" id="CHEBI:15377"/>
        <dbReference type="ChEBI" id="CHEBI:15378"/>
        <dbReference type="ChEBI" id="CHEBI:17544"/>
        <dbReference type="ChEBI" id="CHEBI:29985"/>
        <dbReference type="ChEBI" id="CHEBI:30616"/>
        <dbReference type="ChEBI" id="CHEBI:43474"/>
        <dbReference type="ChEBI" id="CHEBI:58228"/>
        <dbReference type="ChEBI" id="CHEBI:58359"/>
        <dbReference type="ChEBI" id="CHEBI:456216"/>
        <dbReference type="EC" id="6.3.5.5"/>
    </reaction>
</comment>
<keyword evidence="5" id="KW-0055">Arginine biosynthesis</keyword>
<dbReference type="HOGENOM" id="CLU_000513_0_1_1"/>
<comment type="function">
    <text evidence="18">Small subunit of the glutamine-dependent carbamoyl phosphate synthetase (CPSase). CPSase catalyzes the formation of carbamoyl phosphate from the ammonia moiety of glutamine, carbonate, and phosphate donated by ATP, constituting the first step of the biosynthetic pathway leading to pyrimidine nucleotides. The large subunit (synthetase) binds the substrates ammonia (free or transferred from glutamine from the small subunit), hydrogencarbonate and ATP and carries out an ATP-coupled ligase reaction, activating hydrogencarbonate by forming carboxy phosphate which reacts with ammonia to form carbamoyl phosphate.</text>
</comment>
<dbReference type="PRINTS" id="PR00096">
    <property type="entry name" value="GATASE"/>
</dbReference>
<dbReference type="GO" id="GO:0046872">
    <property type="term" value="F:metal ion binding"/>
    <property type="evidence" value="ECO:0007669"/>
    <property type="project" value="UniProtKB-KW"/>
</dbReference>
<evidence type="ECO:0000256" key="10">
    <source>
        <dbReference type="ARBA" id="ARBA00022741"/>
    </source>
</evidence>
<dbReference type="PROSITE" id="PS00867">
    <property type="entry name" value="CPSASE_2"/>
    <property type="match status" value="1"/>
</dbReference>
<evidence type="ECO:0000256" key="4">
    <source>
        <dbReference type="ARBA" id="ARBA00012738"/>
    </source>
</evidence>
<dbReference type="InterPro" id="IPR036897">
    <property type="entry name" value="CarbamoylP_synth_lsu_oligo_sf"/>
</dbReference>
<dbReference type="PROSITE" id="PS00879">
    <property type="entry name" value="ODR_DC_2_2"/>
    <property type="match status" value="1"/>
</dbReference>
<dbReference type="RefSeq" id="XP_005822387.1">
    <property type="nucleotide sequence ID" value="XM_005822330.1"/>
</dbReference>
<dbReference type="PROSITE" id="PS00866">
    <property type="entry name" value="CPSASE_1"/>
    <property type="match status" value="2"/>
</dbReference>
<dbReference type="GO" id="GO:0004087">
    <property type="term" value="F:carbamoyl-phosphate synthase (ammonia) activity"/>
    <property type="evidence" value="ECO:0007669"/>
    <property type="project" value="UniProtKB-EC"/>
</dbReference>
<dbReference type="InterPro" id="IPR002474">
    <property type="entry name" value="CarbamoylP_synth_ssu_N"/>
</dbReference>
<comment type="catalytic activity">
    <reaction evidence="16">
        <text>hydrogencarbonate + NH4(+) + 2 ATP = carbamoyl phosphate + 2 ADP + phosphate + 2 H(+)</text>
        <dbReference type="Rhea" id="RHEA:18029"/>
        <dbReference type="ChEBI" id="CHEBI:15378"/>
        <dbReference type="ChEBI" id="CHEBI:17544"/>
        <dbReference type="ChEBI" id="CHEBI:28938"/>
        <dbReference type="ChEBI" id="CHEBI:30616"/>
        <dbReference type="ChEBI" id="CHEBI:43474"/>
        <dbReference type="ChEBI" id="CHEBI:58228"/>
        <dbReference type="ChEBI" id="CHEBI:456216"/>
        <dbReference type="EC" id="6.3.4.16"/>
    </reaction>
</comment>
<dbReference type="Pfam" id="PF00117">
    <property type="entry name" value="GATase"/>
    <property type="match status" value="1"/>
</dbReference>
<evidence type="ECO:0000256" key="9">
    <source>
        <dbReference type="ARBA" id="ARBA00022737"/>
    </source>
</evidence>
<dbReference type="SUPFAM" id="SSF52335">
    <property type="entry name" value="Methylglyoxal synthase-like"/>
    <property type="match status" value="1"/>
</dbReference>
<dbReference type="PRINTS" id="PR00098">
    <property type="entry name" value="CPSASE"/>
</dbReference>
<dbReference type="PaxDb" id="55529-EKX35407"/>
<dbReference type="PRINTS" id="PR00099">
    <property type="entry name" value="CPSGATASE"/>
</dbReference>
<dbReference type="InterPro" id="IPR017926">
    <property type="entry name" value="GATASE"/>
</dbReference>
<evidence type="ECO:0000256" key="17">
    <source>
        <dbReference type="ARBA" id="ARBA00048816"/>
    </source>
</evidence>
<dbReference type="FunFam" id="3.50.30.20:FF:000002">
    <property type="entry name" value="Carbamoyl-phosphate synthase 1, mitochondrial"/>
    <property type="match status" value="1"/>
</dbReference>
<dbReference type="FunFam" id="3.30.470.20:FF:000001">
    <property type="entry name" value="Carbamoyl-phosphate synthase large chain"/>
    <property type="match status" value="1"/>
</dbReference>
<evidence type="ECO:0000256" key="2">
    <source>
        <dbReference type="ARBA" id="ARBA00005077"/>
    </source>
</evidence>
<sequence>MLNAVPTSLRGLGRTASRSLLPFARVAAPSAAKQERVKSCHSIFGVQARSFSDVQRSSGHLGPIDLGGGLGGTSGVSKRTDRKCTLVLEDGSVFSGQSFGAEVSVAGEVVFNTGMVGYVENFTDPSYRGQILVNTYPLLGNYGVQHSPPDELGLPSGMESDRVQVTAVICQDYCHLPSHWNADKTLSQWLKEHNVPGMYGVDTRALTKKLRMHGSMKGKIVMEEDVPLSDPNMLNLVAHVSTKVPMTFGSGDVHILAIDCGIKYNIIRSLCAAGVRMTVVPWNWDIKKERFDGLFISNGPGDPAMCEETVANLRWALEQDIPIFGICLGNQLLARAAGCKTYKLKFGNRGHNQPVKDMLTDKVYITPQNHGYAVDHTDLPPEWKPYFVNINDVTNEGLVHVSKPFFSVQFHPEASGGPEDTGFLFQRFIDKAREYKRFGKADSVYQTGPYFRNKKVLVLGSGGLQIGQAGEFDYSGSQAIKALKEEGCETILVNPNIATVQTAEGVASKVYFLPVTTSFIEQIIEKERPDGICLQFGGQTALNCGVELWKQGVLEKYGVRVLGTPVETIIAAEDRDIFKEKLEEIGEKLAPSIACNTLEESLEAAKNIGYPVIVRAAFALGGLGSGFADNEDQLTRLVEVSLSSSPQVLVEKSIKGWREAEYEVVRDAYDNCVTVCNMENFDPMGIHTGESIVIAPSQTLSNDEYHMLRTAAVKVIRHLGIIGECNIQYALDKDSEDYCIIEVNPRLSRSSALASKATGYPLAAVAAKLALGELWTDCIELEKIPNAVTKVTTAAFEPSLDYCVVKYPRWDLSKFDRVEKQIGTQMRSVGEVMSIARDFTEGIQKAMRMVNSSWKGFEPLTKFTDEERDEELARPTPNRIYAIADAFYNAGYSVDRIHEITKIDRWFLSKLEYLAVLSNDLCNYNKETVPKNMVLLAKKAGFSDWQISKRIGCSEAEARKLRIGMGITPVVKQIDTLAAEFPAQTNYLYMTYNGAESDVTFDDHGIMVVGCGTYRIGSSVEFDYGSVLCLRTLIAEGKKTVMINCNPETVSTDFDESHRLYFEELSLERVLDIYEVEGCTGAVVSFGGQIPNNLALPLKANGANVLGTTPEMIDGAEDRQKHSAMLDELKIDQPAWSELKTFEEAQGFCNKVGYPVLVRPSYVLSGAAMNVVRSEAELKKFLDMAVEVSEDAPVVITKFIEGAEEVDIDAVADKGKVIAYAIAEHIEQGGVHSGDASLVLPARDMPKDVFLRLRDIVFKVAERLEITGPLNMQVLWCPDGSLKVIETNVRASRSLPFSSKVLQVDMTSLATRAIIGHSPANALEICDKQQELPYVGVKVPQFSFKRLPGADPTLGVEMSSTGEVACFHQNKHGAYLRALQSTYMKIAAPGEGVYVVLPEDRQGEGRKAKAVEAVKSWQKLGYDMYCGERDMAILEKAGVKGFTKLEHAMKEGENRLKSPAVKSIKEGKIKLVLEMSHSKAELFYVLRRSAVDFSCSLITNVEQSLLMAQALEMHGSDEGVVPRGKFKEGDIAEVETYAEFMEMKE</sequence>
<dbReference type="CDD" id="cd01744">
    <property type="entry name" value="GATase1_CPSase"/>
    <property type="match status" value="1"/>
</dbReference>
<dbReference type="Proteomes" id="UP000011087">
    <property type="component" value="Unassembled WGS sequence"/>
</dbReference>
<dbReference type="SUPFAM" id="SSF48108">
    <property type="entry name" value="Carbamoyl phosphate synthetase, large subunit connection domain"/>
    <property type="match status" value="1"/>
</dbReference>
<organism evidence="24">
    <name type="scientific">Guillardia theta (strain CCMP2712)</name>
    <name type="common">Cryptophyte</name>
    <dbReference type="NCBI Taxonomy" id="905079"/>
    <lineage>
        <taxon>Eukaryota</taxon>
        <taxon>Cryptophyceae</taxon>
        <taxon>Pyrenomonadales</taxon>
        <taxon>Geminigeraceae</taxon>
        <taxon>Guillardia</taxon>
    </lineage>
</organism>
<dbReference type="HAMAP" id="MF_01209">
    <property type="entry name" value="CPSase_S_chain"/>
    <property type="match status" value="1"/>
</dbReference>
<evidence type="ECO:0000256" key="5">
    <source>
        <dbReference type="ARBA" id="ARBA00022571"/>
    </source>
</evidence>
<dbReference type="EMBL" id="JH993091">
    <property type="protein sequence ID" value="EKX35407.1"/>
    <property type="molecule type" value="Genomic_DNA"/>
</dbReference>
<dbReference type="InterPro" id="IPR029062">
    <property type="entry name" value="Class_I_gatase-like"/>
</dbReference>
<dbReference type="GO" id="GO:0006526">
    <property type="term" value="P:L-arginine biosynthetic process"/>
    <property type="evidence" value="ECO:0007669"/>
    <property type="project" value="UniProtKB-KW"/>
</dbReference>
<dbReference type="GO" id="GO:0005524">
    <property type="term" value="F:ATP binding"/>
    <property type="evidence" value="ECO:0007669"/>
    <property type="project" value="UniProtKB-UniRule"/>
</dbReference>
<dbReference type="InterPro" id="IPR011761">
    <property type="entry name" value="ATP-grasp"/>
</dbReference>
<dbReference type="Gene3D" id="3.40.50.20">
    <property type="match status" value="2"/>
</dbReference>
<feature type="domain" description="ATP-grasp" evidence="22">
    <location>
        <begin position="1123"/>
        <end position="1315"/>
    </location>
</feature>
<evidence type="ECO:0000256" key="19">
    <source>
        <dbReference type="ARBA" id="ARBA00069524"/>
    </source>
</evidence>
<comment type="cofactor">
    <cofactor evidence="1">
        <name>Mn(2+)</name>
        <dbReference type="ChEBI" id="CHEBI:29035"/>
    </cofactor>
</comment>
<evidence type="ECO:0000256" key="3">
    <source>
        <dbReference type="ARBA" id="ARBA00009799"/>
    </source>
</evidence>
<dbReference type="InterPro" id="IPR022657">
    <property type="entry name" value="De-COase2_CS"/>
</dbReference>
<dbReference type="OrthoDB" id="434at2759"/>
<dbReference type="InterPro" id="IPR011607">
    <property type="entry name" value="MGS-like_dom"/>
</dbReference>
<dbReference type="Pfam" id="PF02787">
    <property type="entry name" value="CPSase_L_D3"/>
    <property type="match status" value="1"/>
</dbReference>
<feature type="domain" description="ATP-grasp" evidence="22">
    <location>
        <begin position="579"/>
        <end position="771"/>
    </location>
</feature>
<dbReference type="Pfam" id="PF02786">
    <property type="entry name" value="CPSase_L_D2"/>
    <property type="match status" value="2"/>
</dbReference>
<dbReference type="PROSITE" id="PS51273">
    <property type="entry name" value="GATASE_TYPE_1"/>
    <property type="match status" value="1"/>
</dbReference>
<dbReference type="Pfam" id="PF25596">
    <property type="entry name" value="CPSase_L_D1"/>
    <property type="match status" value="2"/>
</dbReference>
<dbReference type="Gene3D" id="3.30.470.20">
    <property type="entry name" value="ATP-grasp fold, B domain"/>
    <property type="match status" value="2"/>
</dbReference>
<evidence type="ECO:0000256" key="8">
    <source>
        <dbReference type="ARBA" id="ARBA00022723"/>
    </source>
</evidence>
<gene>
    <name evidence="24" type="ORF">GUITHDRAFT_97833</name>
</gene>
<dbReference type="InterPro" id="IPR005479">
    <property type="entry name" value="CPAse_ATP-bd"/>
</dbReference>
<evidence type="ECO:0000256" key="1">
    <source>
        <dbReference type="ARBA" id="ARBA00001936"/>
    </source>
</evidence>
<dbReference type="OMA" id="YEVEYLY"/>
<keyword evidence="10 21" id="KW-0547">Nucleotide-binding</keyword>
<dbReference type="InterPro" id="IPR058047">
    <property type="entry name" value="CPSase_preATP-grasp"/>
</dbReference>
<evidence type="ECO:0000256" key="18">
    <source>
        <dbReference type="ARBA" id="ARBA00060037"/>
    </source>
</evidence>
<reference evidence="24 26" key="1">
    <citation type="journal article" date="2012" name="Nature">
        <title>Algal genomes reveal evolutionary mosaicism and the fate of nucleomorphs.</title>
        <authorList>
            <consortium name="DOE Joint Genome Institute"/>
            <person name="Curtis B.A."/>
            <person name="Tanifuji G."/>
            <person name="Burki F."/>
            <person name="Gruber A."/>
            <person name="Irimia M."/>
            <person name="Maruyama S."/>
            <person name="Arias M.C."/>
            <person name="Ball S.G."/>
            <person name="Gile G.H."/>
            <person name="Hirakawa Y."/>
            <person name="Hopkins J.F."/>
            <person name="Kuo A."/>
            <person name="Rensing S.A."/>
            <person name="Schmutz J."/>
            <person name="Symeonidi A."/>
            <person name="Elias M."/>
            <person name="Eveleigh R.J."/>
            <person name="Herman E.K."/>
            <person name="Klute M.J."/>
            <person name="Nakayama T."/>
            <person name="Obornik M."/>
            <person name="Reyes-Prieto A."/>
            <person name="Armbrust E.V."/>
            <person name="Aves S.J."/>
            <person name="Beiko R.G."/>
            <person name="Coutinho P."/>
            <person name="Dacks J.B."/>
            <person name="Durnford D.G."/>
            <person name="Fast N.M."/>
            <person name="Green B.R."/>
            <person name="Grisdale C.J."/>
            <person name="Hempel F."/>
            <person name="Henrissat B."/>
            <person name="Hoppner M.P."/>
            <person name="Ishida K."/>
            <person name="Kim E."/>
            <person name="Koreny L."/>
            <person name="Kroth P.G."/>
            <person name="Liu Y."/>
            <person name="Malik S.B."/>
            <person name="Maier U.G."/>
            <person name="McRose D."/>
            <person name="Mock T."/>
            <person name="Neilson J.A."/>
            <person name="Onodera N.T."/>
            <person name="Poole A.M."/>
            <person name="Pritham E.J."/>
            <person name="Richards T.A."/>
            <person name="Rocap G."/>
            <person name="Roy S.W."/>
            <person name="Sarai C."/>
            <person name="Schaack S."/>
            <person name="Shirato S."/>
            <person name="Slamovits C.H."/>
            <person name="Spencer D.F."/>
            <person name="Suzuki S."/>
            <person name="Worden A.Z."/>
            <person name="Zauner S."/>
            <person name="Barry K."/>
            <person name="Bell C."/>
            <person name="Bharti A.K."/>
            <person name="Crow J.A."/>
            <person name="Grimwood J."/>
            <person name="Kramer R."/>
            <person name="Lindquist E."/>
            <person name="Lucas S."/>
            <person name="Salamov A."/>
            <person name="McFadden G.I."/>
            <person name="Lane C.E."/>
            <person name="Keeling P.J."/>
            <person name="Gray M.W."/>
            <person name="Grigoriev I.V."/>
            <person name="Archibald J.M."/>
        </authorList>
    </citation>
    <scope>NUCLEOTIDE SEQUENCE</scope>
    <source>
        <strain evidence="24 26">CCMP2712</strain>
    </source>
</reference>
<dbReference type="FunFam" id="3.30.470.20:FF:000026">
    <property type="entry name" value="Carbamoyl-phosphate synthase large chain"/>
    <property type="match status" value="1"/>
</dbReference>
<evidence type="ECO:0000256" key="21">
    <source>
        <dbReference type="PROSITE-ProRule" id="PRU00409"/>
    </source>
</evidence>
<dbReference type="eggNOG" id="KOG0370">
    <property type="taxonomic scope" value="Eukaryota"/>
</dbReference>
<keyword evidence="9" id="KW-0677">Repeat</keyword>
<keyword evidence="12" id="KW-0460">Magnesium</keyword>
<dbReference type="InterPro" id="IPR016185">
    <property type="entry name" value="PreATP-grasp_dom_sf"/>
</dbReference>
<evidence type="ECO:0000313" key="26">
    <source>
        <dbReference type="Proteomes" id="UP000011087"/>
    </source>
</evidence>
<dbReference type="SUPFAM" id="SSF56059">
    <property type="entry name" value="Glutathione synthetase ATP-binding domain-like"/>
    <property type="match status" value="2"/>
</dbReference>
<dbReference type="KEGG" id="gtt:GUITHDRAFT_97833"/>
<dbReference type="InterPro" id="IPR005483">
    <property type="entry name" value="CPSase_dom"/>
</dbReference>
<dbReference type="Gene3D" id="1.10.1030.10">
    <property type="entry name" value="Carbamoyl-phosphate synthetase, large subunit oligomerisation domain"/>
    <property type="match status" value="1"/>
</dbReference>
<keyword evidence="11 21" id="KW-0067">ATP-binding</keyword>
<dbReference type="FunFam" id="3.30.1490.20:FF:000001">
    <property type="entry name" value="Carbamoyl-phosphate synthase large chain"/>
    <property type="match status" value="1"/>
</dbReference>
<dbReference type="Gene3D" id="3.40.50.880">
    <property type="match status" value="1"/>
</dbReference>
<dbReference type="GeneID" id="17292124"/>
<protein>
    <recommendedName>
        <fullName evidence="20">Carbamoyl phosphate synthase arginine-specific large chain</fullName>
        <ecNumber evidence="15">6.3.4.16</ecNumber>
        <ecNumber evidence="4">6.3.5.5</ecNumber>
    </recommendedName>
    <alternativeName>
        <fullName evidence="19">Carbamoyl phosphate synthase pyrimidine-specific large chain</fullName>
    </alternativeName>
</protein>
<dbReference type="GO" id="GO:0005951">
    <property type="term" value="C:carbamoyl-phosphate synthase complex"/>
    <property type="evidence" value="ECO:0007669"/>
    <property type="project" value="TreeGrafter"/>
</dbReference>
<dbReference type="GO" id="GO:0006207">
    <property type="term" value="P:'de novo' pyrimidine nucleobase biosynthetic process"/>
    <property type="evidence" value="ECO:0007669"/>
    <property type="project" value="InterPro"/>
</dbReference>
<feature type="domain" description="MGS-like" evidence="23">
    <location>
        <begin position="1384"/>
        <end position="1545"/>
    </location>
</feature>
<dbReference type="GO" id="GO:0006221">
    <property type="term" value="P:pyrimidine nucleotide biosynthetic process"/>
    <property type="evidence" value="ECO:0007669"/>
    <property type="project" value="UniProtKB-KW"/>
</dbReference>
<evidence type="ECO:0000256" key="12">
    <source>
        <dbReference type="ARBA" id="ARBA00022842"/>
    </source>
</evidence>
<dbReference type="NCBIfam" id="NF003671">
    <property type="entry name" value="PRK05294.1"/>
    <property type="match status" value="1"/>
</dbReference>
<dbReference type="NCBIfam" id="TIGR01368">
    <property type="entry name" value="CPSaseIIsmall"/>
    <property type="match status" value="1"/>
</dbReference>
<reference evidence="26" key="2">
    <citation type="submission" date="2012-11" db="EMBL/GenBank/DDBJ databases">
        <authorList>
            <person name="Kuo A."/>
            <person name="Curtis B.A."/>
            <person name="Tanifuji G."/>
            <person name="Burki F."/>
            <person name="Gruber A."/>
            <person name="Irimia M."/>
            <person name="Maruyama S."/>
            <person name="Arias M.C."/>
            <person name="Ball S.G."/>
            <person name="Gile G.H."/>
            <person name="Hirakawa Y."/>
            <person name="Hopkins J.F."/>
            <person name="Rensing S.A."/>
            <person name="Schmutz J."/>
            <person name="Symeonidi A."/>
            <person name="Elias M."/>
            <person name="Eveleigh R.J."/>
            <person name="Herman E.K."/>
            <person name="Klute M.J."/>
            <person name="Nakayama T."/>
            <person name="Obornik M."/>
            <person name="Reyes-Prieto A."/>
            <person name="Armbrust E.V."/>
            <person name="Aves S.J."/>
            <person name="Beiko R.G."/>
            <person name="Coutinho P."/>
            <person name="Dacks J.B."/>
            <person name="Durnford D.G."/>
            <person name="Fast N.M."/>
            <person name="Green B.R."/>
            <person name="Grisdale C."/>
            <person name="Hempe F."/>
            <person name="Henrissat B."/>
            <person name="Hoppner M.P."/>
            <person name="Ishida K.-I."/>
            <person name="Kim E."/>
            <person name="Koreny L."/>
            <person name="Kroth P.G."/>
            <person name="Liu Y."/>
            <person name="Malik S.-B."/>
            <person name="Maier U.G."/>
            <person name="McRose D."/>
            <person name="Mock T."/>
            <person name="Neilson J.A."/>
            <person name="Onodera N.T."/>
            <person name="Poole A.M."/>
            <person name="Pritham E.J."/>
            <person name="Richards T.A."/>
            <person name="Rocap G."/>
            <person name="Roy S.W."/>
            <person name="Sarai C."/>
            <person name="Schaack S."/>
            <person name="Shirato S."/>
            <person name="Slamovits C.H."/>
            <person name="Spencer D.F."/>
            <person name="Suzuki S."/>
            <person name="Worden A.Z."/>
            <person name="Zauner S."/>
            <person name="Barry K."/>
            <person name="Bell C."/>
            <person name="Bharti A.K."/>
            <person name="Crow J.A."/>
            <person name="Grimwood J."/>
            <person name="Kramer R."/>
            <person name="Lindquist E."/>
            <person name="Lucas S."/>
            <person name="Salamov A."/>
            <person name="McFadden G.I."/>
            <person name="Lane C.E."/>
            <person name="Keeling P.J."/>
            <person name="Gray M.W."/>
            <person name="Grigoriev I.V."/>
            <person name="Archibald J.M."/>
        </authorList>
    </citation>
    <scope>NUCLEOTIDE SEQUENCE</scope>
    <source>
        <strain evidence="26">CCMP2712</strain>
    </source>
</reference>
<dbReference type="FunFam" id="3.40.50.20:FF:000001">
    <property type="entry name" value="Carbamoyl-phosphate synthase large chain"/>
    <property type="match status" value="1"/>
</dbReference>
<dbReference type="InterPro" id="IPR005480">
    <property type="entry name" value="CPSase_lsu_oligo"/>
</dbReference>
<comment type="pathway">
    <text evidence="2">Amino-acid biosynthesis; L-arginine biosynthesis; carbamoyl phosphate from bicarbonate: step 1/1.</text>
</comment>
<dbReference type="SUPFAM" id="SSF52317">
    <property type="entry name" value="Class I glutamine amidotransferase-like"/>
    <property type="match status" value="1"/>
</dbReference>
<evidence type="ECO:0000259" key="23">
    <source>
        <dbReference type="PROSITE" id="PS51855"/>
    </source>
</evidence>
<dbReference type="STRING" id="905079.L1IH53"/>
<evidence type="ECO:0000313" key="24">
    <source>
        <dbReference type="EMBL" id="EKX35407.1"/>
    </source>
</evidence>
<evidence type="ECO:0000256" key="6">
    <source>
        <dbReference type="ARBA" id="ARBA00022598"/>
    </source>
</evidence>
<evidence type="ECO:0000313" key="25">
    <source>
        <dbReference type="EnsemblProtists" id="EKX35407"/>
    </source>
</evidence>
<evidence type="ECO:0000256" key="11">
    <source>
        <dbReference type="ARBA" id="ARBA00022840"/>
    </source>
</evidence>
<keyword evidence="7" id="KW-0028">Amino-acid biosynthesis</keyword>
<evidence type="ECO:0000256" key="20">
    <source>
        <dbReference type="ARBA" id="ARBA00074189"/>
    </source>
</evidence>
<dbReference type="NCBIfam" id="NF009455">
    <property type="entry name" value="PRK12815.1"/>
    <property type="match status" value="1"/>
</dbReference>
<evidence type="ECO:0000256" key="14">
    <source>
        <dbReference type="ARBA" id="ARBA00023211"/>
    </source>
</evidence>
<evidence type="ECO:0000256" key="15">
    <source>
        <dbReference type="ARBA" id="ARBA00044063"/>
    </source>
</evidence>
<dbReference type="EnsemblProtists" id="EKX35407">
    <property type="protein sequence ID" value="EKX35407"/>
    <property type="gene ID" value="GUITHDRAFT_97833"/>
</dbReference>
<dbReference type="GO" id="GO:0006541">
    <property type="term" value="P:glutamine metabolic process"/>
    <property type="evidence" value="ECO:0007669"/>
    <property type="project" value="InterPro"/>
</dbReference>
<name>L1IH53_GUITC</name>
<dbReference type="SUPFAM" id="SSF52021">
    <property type="entry name" value="Carbamoyl phosphate synthetase, small subunit N-terminal domain"/>
    <property type="match status" value="1"/>
</dbReference>
<dbReference type="FunFam" id="3.40.50.20:FF:000002">
    <property type="entry name" value="Carbamoyl-phosphate synthase large chain"/>
    <property type="match status" value="1"/>
</dbReference>
<dbReference type="Gene3D" id="3.30.1490.20">
    <property type="entry name" value="ATP-grasp fold, A domain"/>
    <property type="match status" value="1"/>
</dbReference>
<dbReference type="PANTHER" id="PTHR11405">
    <property type="entry name" value="CARBAMOYLTRANSFERASE FAMILY MEMBER"/>
    <property type="match status" value="1"/>
</dbReference>
<accession>L1IH53</accession>
<dbReference type="PROSITE" id="PS51855">
    <property type="entry name" value="MGS"/>
    <property type="match status" value="1"/>
</dbReference>
<comment type="similarity">
    <text evidence="3">Belongs to the CarB family.</text>
</comment>
<dbReference type="FunFam" id="1.10.1030.10:FF:000002">
    <property type="entry name" value="Carbamoyl-phosphate synthase large chain"/>
    <property type="match status" value="1"/>
</dbReference>
<dbReference type="SMART" id="SM01096">
    <property type="entry name" value="CPSase_L_D3"/>
    <property type="match status" value="1"/>
</dbReference>
<dbReference type="Gene3D" id="3.50.30.20">
    <property type="entry name" value="Carbamoyl-phosphate synthase small subunit, N-terminal domain"/>
    <property type="match status" value="1"/>
</dbReference>
<keyword evidence="14" id="KW-0464">Manganese</keyword>
<keyword evidence="26" id="KW-1185">Reference proteome</keyword>
<dbReference type="Pfam" id="PF00988">
    <property type="entry name" value="CPSase_sm_chain"/>
    <property type="match status" value="1"/>
</dbReference>
<dbReference type="Gene3D" id="3.40.50.1380">
    <property type="entry name" value="Methylglyoxal synthase-like domain"/>
    <property type="match status" value="1"/>
</dbReference>
<dbReference type="EC" id="6.3.4.16" evidence="15"/>
<dbReference type="InterPro" id="IPR006275">
    <property type="entry name" value="CPSase_lsu"/>
</dbReference>
<dbReference type="InterPro" id="IPR013815">
    <property type="entry name" value="ATP_grasp_subdomain_1"/>
</dbReference>
<evidence type="ECO:0000256" key="13">
    <source>
        <dbReference type="ARBA" id="ARBA00022975"/>
    </source>
</evidence>
<evidence type="ECO:0000259" key="22">
    <source>
        <dbReference type="PROSITE" id="PS50975"/>
    </source>
</evidence>
<dbReference type="PANTHER" id="PTHR11405:SF53">
    <property type="entry name" value="CARBAMOYL-PHOSPHATE SYNTHASE [AMMONIA], MITOCHONDRIAL"/>
    <property type="match status" value="1"/>
</dbReference>
<evidence type="ECO:0000256" key="7">
    <source>
        <dbReference type="ARBA" id="ARBA00022605"/>
    </source>
</evidence>
<dbReference type="SUPFAM" id="SSF52440">
    <property type="entry name" value="PreATP-grasp domain"/>
    <property type="match status" value="2"/>
</dbReference>
<reference evidence="25" key="3">
    <citation type="submission" date="2015-06" db="UniProtKB">
        <authorList>
            <consortium name="EnsemblProtists"/>
        </authorList>
    </citation>
    <scope>IDENTIFICATION</scope>
</reference>
<keyword evidence="6" id="KW-0436">Ligase</keyword>
<dbReference type="InterPro" id="IPR036480">
    <property type="entry name" value="CarbP_synth_ssu_N_sf"/>
</dbReference>
<keyword evidence="8" id="KW-0479">Metal-binding</keyword>
<evidence type="ECO:0000256" key="16">
    <source>
        <dbReference type="ARBA" id="ARBA00047359"/>
    </source>
</evidence>
<keyword evidence="13" id="KW-0665">Pyrimidine biosynthesis</keyword>
<proteinExistence type="inferred from homology"/>
<dbReference type="InterPro" id="IPR035686">
    <property type="entry name" value="CPSase_GATase1"/>
</dbReference>